<sequence length="293" mass="32381">MLRHLLLTSIIVYEGVSADCGTTASKLEDKCNAYPSLSHFYDGKCFVLELRQQKSVHELTADRAFNYENVCQHLNGYRARLASVDDVTAYELKSAGVLGNKRNTITASEVTGRGQQDATQKYPYLCEYEDEFYCPEGYSLRGIYCYKVNMVQLTHKDAEVACRKSNGSLAALHDEETAQFIAKMAADEGVQEGNVHIALQWNAAAKQWSNTDGTVVDYFRWLNKEHGAVTMGVSPNESPEAVLNAEVNNAQGVGTFGYMDIVRTSQRAPSACQVLASNSYGQVVAPESNLWSL</sequence>
<dbReference type="OrthoDB" id="5854544at2759"/>
<evidence type="ECO:0000256" key="2">
    <source>
        <dbReference type="SAM" id="SignalP"/>
    </source>
</evidence>
<dbReference type="EMBL" id="UYWY01020025">
    <property type="protein sequence ID" value="VDM40218.1"/>
    <property type="molecule type" value="Genomic_DNA"/>
</dbReference>
<reference evidence="4 6" key="1">
    <citation type="submission" date="2014-11" db="EMBL/GenBank/DDBJ databases">
        <title>Genetic blueprint of the zoonotic pathogen Toxocara canis.</title>
        <authorList>
            <person name="Zhu X.-Q."/>
            <person name="Korhonen P.K."/>
            <person name="Cai H."/>
            <person name="Young N.D."/>
            <person name="Nejsum P."/>
            <person name="von Samson-Himmelstjerna G."/>
            <person name="Boag P.R."/>
            <person name="Tan P."/>
            <person name="Li Q."/>
            <person name="Min J."/>
            <person name="Yang Y."/>
            <person name="Wang X."/>
            <person name="Fang X."/>
            <person name="Hall R.S."/>
            <person name="Hofmann A."/>
            <person name="Sternberg P.W."/>
            <person name="Jex A.R."/>
            <person name="Gasser R.B."/>
        </authorList>
    </citation>
    <scope>NUCLEOTIDE SEQUENCE [LARGE SCALE GENOMIC DNA]</scope>
    <source>
        <strain evidence="4">PN_DK_2014</strain>
    </source>
</reference>
<evidence type="ECO:0000256" key="1">
    <source>
        <dbReference type="ARBA" id="ARBA00023157"/>
    </source>
</evidence>
<keyword evidence="2" id="KW-0732">Signal</keyword>
<keyword evidence="6" id="KW-1185">Reference proteome</keyword>
<dbReference type="SMART" id="SM00034">
    <property type="entry name" value="CLECT"/>
    <property type="match status" value="1"/>
</dbReference>
<organism evidence="4 6">
    <name type="scientific">Toxocara canis</name>
    <name type="common">Canine roundworm</name>
    <dbReference type="NCBI Taxonomy" id="6265"/>
    <lineage>
        <taxon>Eukaryota</taxon>
        <taxon>Metazoa</taxon>
        <taxon>Ecdysozoa</taxon>
        <taxon>Nematoda</taxon>
        <taxon>Chromadorea</taxon>
        <taxon>Rhabditida</taxon>
        <taxon>Spirurina</taxon>
        <taxon>Ascaridomorpha</taxon>
        <taxon>Ascaridoidea</taxon>
        <taxon>Toxocaridae</taxon>
        <taxon>Toxocara</taxon>
    </lineage>
</organism>
<dbReference type="AlphaFoldDB" id="A0A0B2UNX8"/>
<dbReference type="STRING" id="6265.A0A0B2UNX8"/>
<dbReference type="Proteomes" id="UP000031036">
    <property type="component" value="Unassembled WGS sequence"/>
</dbReference>
<name>A0A0B2UNX8_TOXCA</name>
<dbReference type="PROSITE" id="PS50041">
    <property type="entry name" value="C_TYPE_LECTIN_2"/>
    <property type="match status" value="1"/>
</dbReference>
<dbReference type="Gene3D" id="3.10.100.10">
    <property type="entry name" value="Mannose-Binding Protein A, subunit A"/>
    <property type="match status" value="1"/>
</dbReference>
<dbReference type="SUPFAM" id="SSF56436">
    <property type="entry name" value="C-type lectin-like"/>
    <property type="match status" value="1"/>
</dbReference>
<feature type="chain" id="PRO_5008827430" evidence="2">
    <location>
        <begin position="19"/>
        <end position="293"/>
    </location>
</feature>
<dbReference type="InterPro" id="IPR016187">
    <property type="entry name" value="CTDL_fold"/>
</dbReference>
<dbReference type="PANTHER" id="PTHR22991:SF41">
    <property type="entry name" value="CUB DOMAIN-CONTAINING PROTEIN-RELATED"/>
    <property type="match status" value="1"/>
</dbReference>
<feature type="domain" description="C-type lectin" evidence="3">
    <location>
        <begin position="141"/>
        <end position="221"/>
    </location>
</feature>
<gene>
    <name evidence="4" type="ORF">Tcan_10277</name>
    <name evidence="5" type="ORF">TCNE_LOCUS8897</name>
</gene>
<feature type="signal peptide" evidence="2">
    <location>
        <begin position="1"/>
        <end position="18"/>
    </location>
</feature>
<reference evidence="5" key="2">
    <citation type="submission" date="2018-11" db="EMBL/GenBank/DDBJ databases">
        <authorList>
            <consortium name="Pathogen Informatics"/>
        </authorList>
    </citation>
    <scope>NUCLEOTIDE SEQUENCE [LARGE SCALE GENOMIC DNA]</scope>
</reference>
<dbReference type="InterPro" id="IPR050976">
    <property type="entry name" value="Snaclec"/>
</dbReference>
<dbReference type="Pfam" id="PF00059">
    <property type="entry name" value="Lectin_C"/>
    <property type="match status" value="1"/>
</dbReference>
<protein>
    <submittedName>
        <fullName evidence="4">Snaclec stejaggregin-A subunit beta-2</fullName>
    </submittedName>
</protein>
<dbReference type="InterPro" id="IPR001304">
    <property type="entry name" value="C-type_lectin-like"/>
</dbReference>
<evidence type="ECO:0000313" key="5">
    <source>
        <dbReference type="EMBL" id="VDM40218.1"/>
    </source>
</evidence>
<proteinExistence type="predicted"/>
<dbReference type="EMBL" id="JPKZ01022854">
    <property type="protein sequence ID" value="KHN70655.1"/>
    <property type="molecule type" value="Genomic_DNA"/>
</dbReference>
<evidence type="ECO:0000313" key="6">
    <source>
        <dbReference type="Proteomes" id="UP000031036"/>
    </source>
</evidence>
<accession>A0A0B2UNX8</accession>
<evidence type="ECO:0000313" key="4">
    <source>
        <dbReference type="EMBL" id="KHN70655.1"/>
    </source>
</evidence>
<dbReference type="InterPro" id="IPR016186">
    <property type="entry name" value="C-type_lectin-like/link_sf"/>
</dbReference>
<keyword evidence="1" id="KW-1015">Disulfide bond</keyword>
<dbReference type="PANTHER" id="PTHR22991">
    <property type="entry name" value="PROTEIN CBG13490"/>
    <property type="match status" value="1"/>
</dbReference>
<evidence type="ECO:0000259" key="3">
    <source>
        <dbReference type="PROSITE" id="PS50041"/>
    </source>
</evidence>